<name>A0A0E0JLN6_ORYPU</name>
<dbReference type="Proteomes" id="UP000026962">
    <property type="component" value="Chromosome 1"/>
</dbReference>
<dbReference type="STRING" id="4537.A0A0E0JLN6"/>
<reference evidence="1" key="1">
    <citation type="submission" date="2015-04" db="UniProtKB">
        <authorList>
            <consortium name="EnsemblPlants"/>
        </authorList>
    </citation>
    <scope>IDENTIFICATION</scope>
</reference>
<reference evidence="1" key="2">
    <citation type="submission" date="2018-05" db="EMBL/GenBank/DDBJ databases">
        <title>OpunRS2 (Oryza punctata Reference Sequence Version 2).</title>
        <authorList>
            <person name="Zhang J."/>
            <person name="Kudrna D."/>
            <person name="Lee S."/>
            <person name="Talag J."/>
            <person name="Welchert J."/>
            <person name="Wing R.A."/>
        </authorList>
    </citation>
    <scope>NUCLEOTIDE SEQUENCE [LARGE SCALE GENOMIC DNA]</scope>
</reference>
<keyword evidence="2" id="KW-1185">Reference proteome</keyword>
<dbReference type="HOGENOM" id="CLU_2798368_0_0_1"/>
<sequence length="68" mass="6684">MESLVLASFCSASPHLPLLSAAARTRRPTLPAAVAVARRRGAGRAKLAVAASASASGARGSGNGEGIL</sequence>
<dbReference type="EnsemblPlants" id="OPUNC01G24330.1">
    <property type="protein sequence ID" value="OPUNC01G24330.1"/>
    <property type="gene ID" value="OPUNC01G24330"/>
</dbReference>
<proteinExistence type="predicted"/>
<accession>A0A0E0JLN6</accession>
<organism evidence="1">
    <name type="scientific">Oryza punctata</name>
    <name type="common">Red rice</name>
    <dbReference type="NCBI Taxonomy" id="4537"/>
    <lineage>
        <taxon>Eukaryota</taxon>
        <taxon>Viridiplantae</taxon>
        <taxon>Streptophyta</taxon>
        <taxon>Embryophyta</taxon>
        <taxon>Tracheophyta</taxon>
        <taxon>Spermatophyta</taxon>
        <taxon>Magnoliopsida</taxon>
        <taxon>Liliopsida</taxon>
        <taxon>Poales</taxon>
        <taxon>Poaceae</taxon>
        <taxon>BOP clade</taxon>
        <taxon>Oryzoideae</taxon>
        <taxon>Oryzeae</taxon>
        <taxon>Oryzinae</taxon>
        <taxon>Oryza</taxon>
    </lineage>
</organism>
<evidence type="ECO:0000313" key="2">
    <source>
        <dbReference type="Proteomes" id="UP000026962"/>
    </source>
</evidence>
<dbReference type="Gramene" id="OPUNC01G24330.1">
    <property type="protein sequence ID" value="OPUNC01G24330.1"/>
    <property type="gene ID" value="OPUNC01G24330"/>
</dbReference>
<evidence type="ECO:0000313" key="1">
    <source>
        <dbReference type="EnsemblPlants" id="OPUNC01G24330.1"/>
    </source>
</evidence>
<protein>
    <submittedName>
        <fullName evidence="1">Uncharacterized protein</fullName>
    </submittedName>
</protein>
<dbReference type="AlphaFoldDB" id="A0A0E0JLN6"/>